<evidence type="ECO:0000256" key="4">
    <source>
        <dbReference type="ARBA" id="ARBA00012438"/>
    </source>
</evidence>
<organism evidence="15 16">
    <name type="scientific">Nakamurella flava</name>
    <dbReference type="NCBI Taxonomy" id="2576308"/>
    <lineage>
        <taxon>Bacteria</taxon>
        <taxon>Bacillati</taxon>
        <taxon>Actinomycetota</taxon>
        <taxon>Actinomycetes</taxon>
        <taxon>Nakamurellales</taxon>
        <taxon>Nakamurellaceae</taxon>
        <taxon>Nakamurella</taxon>
    </lineage>
</organism>
<dbReference type="InterPro" id="IPR003660">
    <property type="entry name" value="HAMP_dom"/>
</dbReference>
<keyword evidence="16" id="KW-1185">Reference proteome</keyword>
<dbReference type="Gene3D" id="6.10.340.10">
    <property type="match status" value="1"/>
</dbReference>
<keyword evidence="10" id="KW-0902">Two-component regulatory system</keyword>
<feature type="domain" description="HAMP" evidence="14">
    <location>
        <begin position="178"/>
        <end position="240"/>
    </location>
</feature>
<evidence type="ECO:0000256" key="9">
    <source>
        <dbReference type="ARBA" id="ARBA00022989"/>
    </source>
</evidence>
<comment type="subcellular location">
    <subcellularLocation>
        <location evidence="3">Cell membrane</location>
    </subcellularLocation>
</comment>
<keyword evidence="9 12" id="KW-1133">Transmembrane helix</keyword>
<feature type="domain" description="Histidine kinase" evidence="13">
    <location>
        <begin position="255"/>
        <end position="476"/>
    </location>
</feature>
<dbReference type="InterPro" id="IPR050428">
    <property type="entry name" value="TCS_sensor_his_kinase"/>
</dbReference>
<evidence type="ECO:0000259" key="14">
    <source>
        <dbReference type="PROSITE" id="PS50885"/>
    </source>
</evidence>
<dbReference type="Pfam" id="PF00672">
    <property type="entry name" value="HAMP"/>
    <property type="match status" value="1"/>
</dbReference>
<gene>
    <name evidence="15" type="ORF">FDO65_10305</name>
</gene>
<dbReference type="SUPFAM" id="SSF55874">
    <property type="entry name" value="ATPase domain of HSP90 chaperone/DNA topoisomerase II/histidine kinase"/>
    <property type="match status" value="1"/>
</dbReference>
<dbReference type="Gene3D" id="1.10.287.130">
    <property type="match status" value="1"/>
</dbReference>
<dbReference type="Pfam" id="PF00512">
    <property type="entry name" value="HisKA"/>
    <property type="match status" value="1"/>
</dbReference>
<dbReference type="InterPro" id="IPR004358">
    <property type="entry name" value="Sig_transdc_His_kin-like_C"/>
</dbReference>
<comment type="cofactor">
    <cofactor evidence="2">
        <name>a divalent metal cation</name>
        <dbReference type="ChEBI" id="CHEBI:60240"/>
    </cofactor>
</comment>
<name>A0A4U6QNQ0_9ACTN</name>
<dbReference type="Proteomes" id="UP000306985">
    <property type="component" value="Unassembled WGS sequence"/>
</dbReference>
<dbReference type="PROSITE" id="PS50109">
    <property type="entry name" value="HIS_KIN"/>
    <property type="match status" value="1"/>
</dbReference>
<dbReference type="CDD" id="cd00075">
    <property type="entry name" value="HATPase"/>
    <property type="match status" value="1"/>
</dbReference>
<dbReference type="AlphaFoldDB" id="A0A4U6QNQ0"/>
<dbReference type="EMBL" id="SZZH01000001">
    <property type="protein sequence ID" value="TKV62293.1"/>
    <property type="molecule type" value="Genomic_DNA"/>
</dbReference>
<evidence type="ECO:0000256" key="3">
    <source>
        <dbReference type="ARBA" id="ARBA00004236"/>
    </source>
</evidence>
<dbReference type="InterPro" id="IPR003661">
    <property type="entry name" value="HisK_dim/P_dom"/>
</dbReference>
<evidence type="ECO:0000256" key="8">
    <source>
        <dbReference type="ARBA" id="ARBA00022777"/>
    </source>
</evidence>
<dbReference type="PANTHER" id="PTHR45436:SF5">
    <property type="entry name" value="SENSOR HISTIDINE KINASE TRCS"/>
    <property type="match status" value="1"/>
</dbReference>
<evidence type="ECO:0000313" key="16">
    <source>
        <dbReference type="Proteomes" id="UP000306985"/>
    </source>
</evidence>
<dbReference type="GO" id="GO:0005886">
    <property type="term" value="C:plasma membrane"/>
    <property type="evidence" value="ECO:0007669"/>
    <property type="project" value="UniProtKB-SubCell"/>
</dbReference>
<comment type="caution">
    <text evidence="15">The sequence shown here is derived from an EMBL/GenBank/DDBJ whole genome shotgun (WGS) entry which is preliminary data.</text>
</comment>
<dbReference type="Pfam" id="PF02518">
    <property type="entry name" value="HATPase_c"/>
    <property type="match status" value="1"/>
</dbReference>
<dbReference type="PRINTS" id="PR00344">
    <property type="entry name" value="BCTRLSENSOR"/>
</dbReference>
<dbReference type="EC" id="2.7.13.3" evidence="4"/>
<evidence type="ECO:0000256" key="6">
    <source>
        <dbReference type="ARBA" id="ARBA00022679"/>
    </source>
</evidence>
<dbReference type="GO" id="GO:0005509">
    <property type="term" value="F:calcium ion binding"/>
    <property type="evidence" value="ECO:0007669"/>
    <property type="project" value="UniProtKB-ARBA"/>
</dbReference>
<evidence type="ECO:0000313" key="15">
    <source>
        <dbReference type="EMBL" id="TKV62293.1"/>
    </source>
</evidence>
<evidence type="ECO:0000256" key="7">
    <source>
        <dbReference type="ARBA" id="ARBA00022692"/>
    </source>
</evidence>
<dbReference type="OrthoDB" id="5242752at2"/>
<dbReference type="SUPFAM" id="SSF47384">
    <property type="entry name" value="Homodimeric domain of signal transducing histidine kinase"/>
    <property type="match status" value="1"/>
</dbReference>
<evidence type="ECO:0000256" key="2">
    <source>
        <dbReference type="ARBA" id="ARBA00001968"/>
    </source>
</evidence>
<dbReference type="SMART" id="SM00304">
    <property type="entry name" value="HAMP"/>
    <property type="match status" value="1"/>
</dbReference>
<sequence>MALIVVVCAVLGVTTEIFLSRYLVAQVDQQLKVWDDKPGNPYDHAGTSWGGGRCASGQLPGRGPGLQRGSVWLTAEGSEIYDSGAVPYGENPTCVELTSTAQTELLAVPTDGVIRTVSIDGLGDYRVRADVDDFGVTRLAGQSLDPVHASLVRLGVIMAAVTGVALLIGAGVVVLIVRRALRPLDRVAATAHQVSSMPLASGDVDLAVRVPEQDTDPRTEVGQVGAALNQMLGHVSGALVARQESETRVRQFVADASHELRTPLASIRGYAELARREGQRTPGRDGDDEDVTAHALRRVESESARMTTLVEDLLLLARLDSGRPLSRDEVDLTMLVLDAVSDARVAGRDHHWQLDLPEEPVTAVGDAHRLHQVVANLLANARAHTPAGTRVETGLRVDGAWAILTVTDSGPGIPADLQPEIFNRFVRGDSSRSRAAGSTGLGLAIVDAVTSAHGGSVQVRSRPGRTTFVVRLPRPADEGAASTAAPIVDAGPATVRR</sequence>
<dbReference type="SMART" id="SM00387">
    <property type="entry name" value="HATPase_c"/>
    <property type="match status" value="1"/>
</dbReference>
<keyword evidence="7 12" id="KW-0812">Transmembrane</keyword>
<dbReference type="PROSITE" id="PS50885">
    <property type="entry name" value="HAMP"/>
    <property type="match status" value="1"/>
</dbReference>
<evidence type="ECO:0000256" key="1">
    <source>
        <dbReference type="ARBA" id="ARBA00000085"/>
    </source>
</evidence>
<keyword evidence="6" id="KW-0808">Transferase</keyword>
<accession>A0A4U6QNQ0</accession>
<dbReference type="InterPro" id="IPR003594">
    <property type="entry name" value="HATPase_dom"/>
</dbReference>
<protein>
    <recommendedName>
        <fullName evidence="4">histidine kinase</fullName>
        <ecNumber evidence="4">2.7.13.3</ecNumber>
    </recommendedName>
</protein>
<evidence type="ECO:0000259" key="13">
    <source>
        <dbReference type="PROSITE" id="PS50109"/>
    </source>
</evidence>
<reference evidence="15 16" key="1">
    <citation type="submission" date="2019-05" db="EMBL/GenBank/DDBJ databases">
        <title>Nakamurella sp. N5BH11, whole genome shotgun sequence.</title>
        <authorList>
            <person name="Tuo L."/>
        </authorList>
    </citation>
    <scope>NUCLEOTIDE SEQUENCE [LARGE SCALE GENOMIC DNA]</scope>
    <source>
        <strain evidence="15 16">N5BH11</strain>
    </source>
</reference>
<dbReference type="Gene3D" id="3.30.565.10">
    <property type="entry name" value="Histidine kinase-like ATPase, C-terminal domain"/>
    <property type="match status" value="1"/>
</dbReference>
<keyword evidence="11 12" id="KW-0472">Membrane</keyword>
<dbReference type="InterPro" id="IPR036890">
    <property type="entry name" value="HATPase_C_sf"/>
</dbReference>
<dbReference type="FunFam" id="3.30.565.10:FF:000006">
    <property type="entry name" value="Sensor histidine kinase WalK"/>
    <property type="match status" value="1"/>
</dbReference>
<evidence type="ECO:0000256" key="12">
    <source>
        <dbReference type="SAM" id="Phobius"/>
    </source>
</evidence>
<dbReference type="PANTHER" id="PTHR45436">
    <property type="entry name" value="SENSOR HISTIDINE KINASE YKOH"/>
    <property type="match status" value="1"/>
</dbReference>
<evidence type="ECO:0000256" key="11">
    <source>
        <dbReference type="ARBA" id="ARBA00023136"/>
    </source>
</evidence>
<comment type="catalytic activity">
    <reaction evidence="1">
        <text>ATP + protein L-histidine = ADP + protein N-phospho-L-histidine.</text>
        <dbReference type="EC" id="2.7.13.3"/>
    </reaction>
</comment>
<dbReference type="CDD" id="cd00082">
    <property type="entry name" value="HisKA"/>
    <property type="match status" value="1"/>
</dbReference>
<keyword evidence="8 15" id="KW-0418">Kinase</keyword>
<evidence type="ECO:0000256" key="10">
    <source>
        <dbReference type="ARBA" id="ARBA00023012"/>
    </source>
</evidence>
<proteinExistence type="predicted"/>
<evidence type="ECO:0000256" key="5">
    <source>
        <dbReference type="ARBA" id="ARBA00022553"/>
    </source>
</evidence>
<dbReference type="InterPro" id="IPR005467">
    <property type="entry name" value="His_kinase_dom"/>
</dbReference>
<dbReference type="FunFam" id="1.10.287.130:FF:000001">
    <property type="entry name" value="Two-component sensor histidine kinase"/>
    <property type="match status" value="1"/>
</dbReference>
<dbReference type="InterPro" id="IPR036097">
    <property type="entry name" value="HisK_dim/P_sf"/>
</dbReference>
<feature type="transmembrane region" description="Helical" evidence="12">
    <location>
        <begin position="154"/>
        <end position="177"/>
    </location>
</feature>
<dbReference type="SMART" id="SM00388">
    <property type="entry name" value="HisKA"/>
    <property type="match status" value="1"/>
</dbReference>
<dbReference type="GO" id="GO:0000155">
    <property type="term" value="F:phosphorelay sensor kinase activity"/>
    <property type="evidence" value="ECO:0007669"/>
    <property type="project" value="InterPro"/>
</dbReference>
<dbReference type="CDD" id="cd06225">
    <property type="entry name" value="HAMP"/>
    <property type="match status" value="1"/>
</dbReference>
<keyword evidence="5" id="KW-0597">Phosphoprotein</keyword>